<dbReference type="AlphaFoldDB" id="A0A7S1C230"/>
<dbReference type="Pfam" id="PF02277">
    <property type="entry name" value="DBI_PRT"/>
    <property type="match status" value="1"/>
</dbReference>
<gene>
    <name evidence="1" type="ORF">CHYS00102_LOCUS31356</name>
</gene>
<dbReference type="SUPFAM" id="SSF52733">
    <property type="entry name" value="Nicotinate mononucleotide:5,6-dimethylbenzimidazole phosphoribosyltransferase (CobT)"/>
    <property type="match status" value="1"/>
</dbReference>
<protein>
    <recommendedName>
        <fullName evidence="2">Nicotinate-nucleotide--dimethylbenzimidazole phosphoribosyltransferase</fullName>
    </recommendedName>
</protein>
<organism evidence="1">
    <name type="scientific">Corethron hystrix</name>
    <dbReference type="NCBI Taxonomy" id="216773"/>
    <lineage>
        <taxon>Eukaryota</taxon>
        <taxon>Sar</taxon>
        <taxon>Stramenopiles</taxon>
        <taxon>Ochrophyta</taxon>
        <taxon>Bacillariophyta</taxon>
        <taxon>Coscinodiscophyceae</taxon>
        <taxon>Corethrophycidae</taxon>
        <taxon>Corethrales</taxon>
        <taxon>Corethraceae</taxon>
        <taxon>Corethron</taxon>
    </lineage>
</organism>
<dbReference type="PANTHER" id="PTHR43463">
    <property type="entry name" value="NICOTINATE-NUCLEOTIDE--DIMETHYLBENZIMIDAZOLE PHOSPHORIBOSYLTRANSFERASE"/>
    <property type="match status" value="1"/>
</dbReference>
<dbReference type="PANTHER" id="PTHR43463:SF1">
    <property type="entry name" value="NICOTINATE-NUCLEOTIDE--DIMETHYLBENZIMIDAZOLE PHOSPHORIBOSYLTRANSFERASE"/>
    <property type="match status" value="1"/>
</dbReference>
<accession>A0A7S1C230</accession>
<sequence length="142" mass="14835">MIDRPVVALQKVGGTEIAALVGAILEASDNNIAVLVDGFIVTTAAMIACQMNPNASRVLFFATKSTEQGQTVAMETIQNIASDNQVPAPTKPALDMHLRMGEGTGALMAVPLIKSAVTVLSNLATLDEVLNLASEKEDDPVC</sequence>
<dbReference type="EMBL" id="HBFR01042864">
    <property type="protein sequence ID" value="CAD8904136.1"/>
    <property type="molecule type" value="Transcribed_RNA"/>
</dbReference>
<dbReference type="GO" id="GO:0008939">
    <property type="term" value="F:nicotinate-nucleotide-dimethylbenzimidazole phosphoribosyltransferase activity"/>
    <property type="evidence" value="ECO:0007669"/>
    <property type="project" value="InterPro"/>
</dbReference>
<evidence type="ECO:0008006" key="2">
    <source>
        <dbReference type="Google" id="ProtNLM"/>
    </source>
</evidence>
<dbReference type="InterPro" id="IPR003200">
    <property type="entry name" value="Nict_dMeBzImd_PRibTrfase"/>
</dbReference>
<evidence type="ECO:0000313" key="1">
    <source>
        <dbReference type="EMBL" id="CAD8904136.1"/>
    </source>
</evidence>
<proteinExistence type="predicted"/>
<name>A0A7S1C230_9STRA</name>
<reference evidence="1" key="1">
    <citation type="submission" date="2021-01" db="EMBL/GenBank/DDBJ databases">
        <authorList>
            <person name="Corre E."/>
            <person name="Pelletier E."/>
            <person name="Niang G."/>
            <person name="Scheremetjew M."/>
            <person name="Finn R."/>
            <person name="Kale V."/>
            <person name="Holt S."/>
            <person name="Cochrane G."/>
            <person name="Meng A."/>
            <person name="Brown T."/>
            <person name="Cohen L."/>
        </authorList>
    </citation>
    <scope>NUCLEOTIDE SEQUENCE</scope>
    <source>
        <strain evidence="1">308</strain>
    </source>
</reference>
<dbReference type="InterPro" id="IPR036087">
    <property type="entry name" value="Nict_dMeBzImd_PRibTrfase_sf"/>
</dbReference>
<dbReference type="Gene3D" id="3.40.50.10210">
    <property type="match status" value="1"/>
</dbReference>